<feature type="compositionally biased region" description="Polar residues" evidence="5">
    <location>
        <begin position="781"/>
        <end position="795"/>
    </location>
</feature>
<dbReference type="CDD" id="cd10571">
    <property type="entry name" value="PH_beta_spectrin"/>
    <property type="match status" value="1"/>
</dbReference>
<keyword evidence="4" id="KW-0175">Coiled coil</keyword>
<proteinExistence type="inferred from homology"/>
<evidence type="ECO:0000313" key="7">
    <source>
        <dbReference type="EMBL" id="KAG8194892.1"/>
    </source>
</evidence>
<dbReference type="GO" id="GO:0005543">
    <property type="term" value="F:phospholipid binding"/>
    <property type="evidence" value="ECO:0007669"/>
    <property type="project" value="InterPro"/>
</dbReference>
<feature type="region of interest" description="Disordered" evidence="5">
    <location>
        <begin position="758"/>
        <end position="805"/>
    </location>
</feature>
<comment type="caution">
    <text evidence="7">The sequence shown here is derived from an EMBL/GenBank/DDBJ whole genome shotgun (WGS) entry which is preliminary data.</text>
</comment>
<dbReference type="InterPro" id="IPR002017">
    <property type="entry name" value="Spectrin_repeat"/>
</dbReference>
<dbReference type="PROSITE" id="PS50003">
    <property type="entry name" value="PH_DOMAIN"/>
    <property type="match status" value="1"/>
</dbReference>
<feature type="region of interest" description="Disordered" evidence="5">
    <location>
        <begin position="624"/>
        <end position="665"/>
    </location>
</feature>
<dbReference type="AlphaFoldDB" id="A0AAV6VDX5"/>
<evidence type="ECO:0000256" key="5">
    <source>
        <dbReference type="SAM" id="MobiDB-lite"/>
    </source>
</evidence>
<evidence type="ECO:0000259" key="6">
    <source>
        <dbReference type="PROSITE" id="PS50003"/>
    </source>
</evidence>
<dbReference type="InterPro" id="IPR001605">
    <property type="entry name" value="PH_dom-spectrin-type"/>
</dbReference>
<organism evidence="7 8">
    <name type="scientific">Oedothorax gibbosus</name>
    <dbReference type="NCBI Taxonomy" id="931172"/>
    <lineage>
        <taxon>Eukaryota</taxon>
        <taxon>Metazoa</taxon>
        <taxon>Ecdysozoa</taxon>
        <taxon>Arthropoda</taxon>
        <taxon>Chelicerata</taxon>
        <taxon>Arachnida</taxon>
        <taxon>Araneae</taxon>
        <taxon>Araneomorphae</taxon>
        <taxon>Entelegynae</taxon>
        <taxon>Araneoidea</taxon>
        <taxon>Linyphiidae</taxon>
        <taxon>Erigoninae</taxon>
        <taxon>Oedothorax</taxon>
    </lineage>
</organism>
<feature type="compositionally biased region" description="Polar residues" evidence="5">
    <location>
        <begin position="706"/>
        <end position="720"/>
    </location>
</feature>
<feature type="compositionally biased region" description="Basic and acidic residues" evidence="5">
    <location>
        <begin position="650"/>
        <end position="661"/>
    </location>
</feature>
<dbReference type="InterPro" id="IPR001849">
    <property type="entry name" value="PH_domain"/>
</dbReference>
<dbReference type="PRINTS" id="PR00683">
    <property type="entry name" value="SPECTRINPH"/>
</dbReference>
<dbReference type="PANTHER" id="PTHR11915">
    <property type="entry name" value="SPECTRIN/FILAMIN RELATED CYTOSKELETAL PROTEIN"/>
    <property type="match status" value="1"/>
</dbReference>
<dbReference type="CDD" id="cd00176">
    <property type="entry name" value="SPEC"/>
    <property type="match status" value="2"/>
</dbReference>
<dbReference type="EMBL" id="JAFNEN010000097">
    <property type="protein sequence ID" value="KAG8194892.1"/>
    <property type="molecule type" value="Genomic_DNA"/>
</dbReference>
<dbReference type="Proteomes" id="UP000827092">
    <property type="component" value="Unassembled WGS sequence"/>
</dbReference>
<feature type="compositionally biased region" description="Pro residues" evidence="5">
    <location>
        <begin position="457"/>
        <end position="470"/>
    </location>
</feature>
<evidence type="ECO:0000256" key="3">
    <source>
        <dbReference type="ARBA" id="ARBA00022737"/>
    </source>
</evidence>
<evidence type="ECO:0000256" key="1">
    <source>
        <dbReference type="ARBA" id="ARBA00006826"/>
    </source>
</evidence>
<dbReference type="InterPro" id="IPR011993">
    <property type="entry name" value="PH-like_dom_sf"/>
</dbReference>
<feature type="coiled-coil region" evidence="4">
    <location>
        <begin position="123"/>
        <end position="157"/>
    </location>
</feature>
<dbReference type="GO" id="GO:0051693">
    <property type="term" value="P:actin filament capping"/>
    <property type="evidence" value="ECO:0007669"/>
    <property type="project" value="UniProtKB-KW"/>
</dbReference>
<dbReference type="InterPro" id="IPR018159">
    <property type="entry name" value="Spectrin/alpha-actinin"/>
</dbReference>
<comment type="similarity">
    <text evidence="1">Belongs to the spectrin family.</text>
</comment>
<feature type="compositionally biased region" description="Polar residues" evidence="5">
    <location>
        <begin position="634"/>
        <end position="647"/>
    </location>
</feature>
<feature type="region of interest" description="Disordered" evidence="5">
    <location>
        <begin position="706"/>
        <end position="728"/>
    </location>
</feature>
<feature type="domain" description="PH" evidence="6">
    <location>
        <begin position="469"/>
        <end position="577"/>
    </location>
</feature>
<dbReference type="InterPro" id="IPR041681">
    <property type="entry name" value="PH_9"/>
</dbReference>
<protein>
    <recommendedName>
        <fullName evidence="6">PH domain-containing protein</fullName>
    </recommendedName>
</protein>
<evidence type="ECO:0000256" key="4">
    <source>
        <dbReference type="SAM" id="Coils"/>
    </source>
</evidence>
<dbReference type="FunFam" id="2.30.29.30:FF:000024">
    <property type="entry name" value="Spectrin beta chain"/>
    <property type="match status" value="1"/>
</dbReference>
<gene>
    <name evidence="7" type="ORF">JTE90_029183</name>
</gene>
<keyword evidence="8" id="KW-1185">Reference proteome</keyword>
<accession>A0AAV6VDX5</accession>
<dbReference type="Pfam" id="PF00435">
    <property type="entry name" value="Spectrin"/>
    <property type="match status" value="4"/>
</dbReference>
<sequence>MSNVSSSVDQGRDVEHVESLLEKYEAFRNRLCGHESAIEALKERGNSLIEEGHSESENAEDMLKDLEVTWLKSKESAQSRYKALEKEKSVYAFYKSVDETVSWIYEKDVDLSSEDISNDLESIKTLLRHHDTLEGDLKAIEEQVQALKEESVTLTNQFPDSQEAIDAKYQTVASSWEQCIEKAANRKHKLLQAEEIQSYFDEARDFQDWIYEMSALLNNHEIPEDVATCEALLAQFEGYKSEIDSRFRSFYNFEARGQEIIGNGHFMAQDVQSKLKELSDSLKELLQNWEDKHASYEQTLDLQLFKKKLLELEIWLNTQEHNLGGENGRTVEEVEYLIQKHEQFQKKIELYEVKFQGLLETTKFEEEMRQKKEEEERKRIEEEKLLKQQKLDEIRRKEEERLLQERRVERTETDLSHRSDYDDDYLEPKALNRFLREGSKMSYHREKRVKERSESPIVPPEIPVKEPPPTRAEGFLARKHELESGGKRSTSRQWKNLYTVMCGQLLCFFKDKKTFLSNNSSKPPVNILKAHCYIPKDYHKKKYVFRLELSDRSTFLFEAPNDIKREEWMQKINFTANLPPSKQLMSVAEESQFKERAQEKTVEPTTLNIGTVSELYAIPNERLNETTEEDHRSNVSSETSPNLSSTAIYDKPRDSDARSRLSSDSSQNFYSTTVYDKPQFTDSYVNYGKTYNDFYDDPFESTSGTSFSIPSNVTDDTNPASNRSSLSNQSSYVTAAASNSSLSTLQDDRFRDVASDDEYANADSTPRGSNAIPPPEDIPMWNTTPRSSFSEIQQSSHKKVEKCSTMPEPITWEKVKKKPQKPSFFKRLRSRKN</sequence>
<reference evidence="7 8" key="1">
    <citation type="journal article" date="2022" name="Nat. Ecol. Evol.">
        <title>A masculinizing supergene underlies an exaggerated male reproductive morph in a spider.</title>
        <authorList>
            <person name="Hendrickx F."/>
            <person name="De Corte Z."/>
            <person name="Sonet G."/>
            <person name="Van Belleghem S.M."/>
            <person name="Kostlbacher S."/>
            <person name="Vangestel C."/>
        </authorList>
    </citation>
    <scope>NUCLEOTIDE SEQUENCE [LARGE SCALE GENOMIC DNA]</scope>
    <source>
        <strain evidence="7">W744_W776</strain>
    </source>
</reference>
<feature type="coiled-coil region" evidence="4">
    <location>
        <begin position="363"/>
        <end position="414"/>
    </location>
</feature>
<keyword evidence="2" id="KW-0117">Actin capping</keyword>
<keyword evidence="3" id="KW-0677">Repeat</keyword>
<feature type="coiled-coil region" evidence="4">
    <location>
        <begin position="268"/>
        <end position="299"/>
    </location>
</feature>
<name>A0AAV6VDX5_9ARAC</name>
<evidence type="ECO:0000256" key="2">
    <source>
        <dbReference type="ARBA" id="ARBA00022467"/>
    </source>
</evidence>
<evidence type="ECO:0000313" key="8">
    <source>
        <dbReference type="Proteomes" id="UP000827092"/>
    </source>
</evidence>
<dbReference type="SMART" id="SM00150">
    <property type="entry name" value="SPEC"/>
    <property type="match status" value="4"/>
</dbReference>
<dbReference type="Gene3D" id="1.20.58.60">
    <property type="match status" value="2"/>
</dbReference>
<dbReference type="SUPFAM" id="SSF50729">
    <property type="entry name" value="PH domain-like"/>
    <property type="match status" value="1"/>
</dbReference>
<dbReference type="Gene3D" id="2.30.29.30">
    <property type="entry name" value="Pleckstrin-homology domain (PH domain)/Phosphotyrosine-binding domain (PTB)"/>
    <property type="match status" value="1"/>
</dbReference>
<dbReference type="SUPFAM" id="SSF46966">
    <property type="entry name" value="Spectrin repeat"/>
    <property type="match status" value="3"/>
</dbReference>
<dbReference type="SMART" id="SM00233">
    <property type="entry name" value="PH"/>
    <property type="match status" value="1"/>
</dbReference>
<dbReference type="Pfam" id="PF15410">
    <property type="entry name" value="PH_9"/>
    <property type="match status" value="1"/>
</dbReference>
<feature type="compositionally biased region" description="Basic and acidic residues" evidence="5">
    <location>
        <begin position="624"/>
        <end position="633"/>
    </location>
</feature>
<feature type="region of interest" description="Disordered" evidence="5">
    <location>
        <begin position="445"/>
        <end position="470"/>
    </location>
</feature>